<name>F4P0R1_BATDJ</name>
<dbReference type="RefSeq" id="XP_006678170.1">
    <property type="nucleotide sequence ID" value="XM_006678107.1"/>
</dbReference>
<keyword evidence="3" id="KW-1185">Reference proteome</keyword>
<sequence length="96" mass="10788">MSSQNPNAHRGRKLPPFTDEERDPGVIGAIDIATQIQVQKLQQAQLADQRRREALENQEPAHFALIPPIQLESDTFDGVVIQKEEKDQTSSISKEL</sequence>
<protein>
    <submittedName>
        <fullName evidence="2">Uncharacterized protein</fullName>
    </submittedName>
</protein>
<evidence type="ECO:0000313" key="3">
    <source>
        <dbReference type="Proteomes" id="UP000007241"/>
    </source>
</evidence>
<dbReference type="EMBL" id="GL882882">
    <property type="protein sequence ID" value="EGF81323.1"/>
    <property type="molecule type" value="Genomic_DNA"/>
</dbReference>
<reference evidence="2 3" key="1">
    <citation type="submission" date="2009-12" db="EMBL/GenBank/DDBJ databases">
        <title>The draft genome of Batrachochytrium dendrobatidis.</title>
        <authorList>
            <consortium name="US DOE Joint Genome Institute (JGI-PGF)"/>
            <person name="Kuo A."/>
            <person name="Salamov A."/>
            <person name="Schmutz J."/>
            <person name="Lucas S."/>
            <person name="Pitluck S."/>
            <person name="Rosenblum E."/>
            <person name="Stajich J."/>
            <person name="Eisen M."/>
            <person name="Grigoriev I.V."/>
        </authorList>
    </citation>
    <scope>NUCLEOTIDE SEQUENCE [LARGE SCALE GENOMIC DNA]</scope>
    <source>
        <strain evidence="3">JAM81 / FGSC 10211</strain>
    </source>
</reference>
<dbReference type="AlphaFoldDB" id="F4P0R1"/>
<organism evidence="2 3">
    <name type="scientific">Batrachochytrium dendrobatidis (strain JAM81 / FGSC 10211)</name>
    <name type="common">Frog chytrid fungus</name>
    <dbReference type="NCBI Taxonomy" id="684364"/>
    <lineage>
        <taxon>Eukaryota</taxon>
        <taxon>Fungi</taxon>
        <taxon>Fungi incertae sedis</taxon>
        <taxon>Chytridiomycota</taxon>
        <taxon>Chytridiomycota incertae sedis</taxon>
        <taxon>Chytridiomycetes</taxon>
        <taxon>Rhizophydiales</taxon>
        <taxon>Rhizophydiales incertae sedis</taxon>
        <taxon>Batrachochytrium</taxon>
    </lineage>
</organism>
<evidence type="ECO:0000313" key="2">
    <source>
        <dbReference type="EMBL" id="EGF81323.1"/>
    </source>
</evidence>
<dbReference type="InParanoid" id="F4P0R1"/>
<dbReference type="Proteomes" id="UP000007241">
    <property type="component" value="Unassembled WGS sequence"/>
</dbReference>
<evidence type="ECO:0000256" key="1">
    <source>
        <dbReference type="SAM" id="MobiDB-lite"/>
    </source>
</evidence>
<accession>F4P0R1</accession>
<dbReference type="GeneID" id="18242963"/>
<gene>
    <name evidence="2" type="ORF">BATDEDRAFT_87907</name>
</gene>
<dbReference type="HOGENOM" id="CLU_2359368_0_0_1"/>
<proteinExistence type="predicted"/>
<feature type="region of interest" description="Disordered" evidence="1">
    <location>
        <begin position="1"/>
        <end position="23"/>
    </location>
</feature>